<dbReference type="AlphaFoldDB" id="A0A916WPN8"/>
<dbReference type="InterPro" id="IPR036922">
    <property type="entry name" value="Rieske_2Fe-2S_sf"/>
</dbReference>
<dbReference type="InterPro" id="IPR017941">
    <property type="entry name" value="Rieske_2Fe-2S"/>
</dbReference>
<accession>A0A916WPN8</accession>
<organism evidence="8 9">
    <name type="scientific">Gordonia jinhuaensis</name>
    <dbReference type="NCBI Taxonomy" id="1517702"/>
    <lineage>
        <taxon>Bacteria</taxon>
        <taxon>Bacillati</taxon>
        <taxon>Actinomycetota</taxon>
        <taxon>Actinomycetes</taxon>
        <taxon>Mycobacteriales</taxon>
        <taxon>Gordoniaceae</taxon>
        <taxon>Gordonia</taxon>
    </lineage>
</organism>
<dbReference type="CDD" id="cd03469">
    <property type="entry name" value="Rieske_RO_Alpha_N"/>
    <property type="match status" value="1"/>
</dbReference>
<dbReference type="PROSITE" id="PS51296">
    <property type="entry name" value="RIESKE"/>
    <property type="match status" value="1"/>
</dbReference>
<evidence type="ECO:0000259" key="7">
    <source>
        <dbReference type="PROSITE" id="PS51296"/>
    </source>
</evidence>
<dbReference type="Gene3D" id="3.90.380.10">
    <property type="entry name" value="Naphthalene 1,2-dioxygenase Alpha Subunit, Chain A, domain 1"/>
    <property type="match status" value="2"/>
</dbReference>
<dbReference type="Pfam" id="PF00355">
    <property type="entry name" value="Rieske"/>
    <property type="match status" value="1"/>
</dbReference>
<dbReference type="PANTHER" id="PTHR43756:SF5">
    <property type="entry name" value="CHOLINE MONOOXYGENASE, CHLOROPLASTIC"/>
    <property type="match status" value="1"/>
</dbReference>
<reference evidence="8" key="1">
    <citation type="journal article" date="2014" name="Int. J. Syst. Evol. Microbiol.">
        <title>Complete genome sequence of Corynebacterium casei LMG S-19264T (=DSM 44701T), isolated from a smear-ripened cheese.</title>
        <authorList>
            <consortium name="US DOE Joint Genome Institute (JGI-PGF)"/>
            <person name="Walter F."/>
            <person name="Albersmeier A."/>
            <person name="Kalinowski J."/>
            <person name="Ruckert C."/>
        </authorList>
    </citation>
    <scope>NUCLEOTIDE SEQUENCE</scope>
    <source>
        <strain evidence="8">CGMCC 1.12827</strain>
    </source>
</reference>
<dbReference type="GO" id="GO:0051537">
    <property type="term" value="F:2 iron, 2 sulfur cluster binding"/>
    <property type="evidence" value="ECO:0007669"/>
    <property type="project" value="UniProtKB-KW"/>
</dbReference>
<dbReference type="Pfam" id="PF00848">
    <property type="entry name" value="Ring_hydroxyl_A"/>
    <property type="match status" value="1"/>
</dbReference>
<dbReference type="GO" id="GO:0005506">
    <property type="term" value="F:iron ion binding"/>
    <property type="evidence" value="ECO:0007669"/>
    <property type="project" value="InterPro"/>
</dbReference>
<dbReference type="SUPFAM" id="SSF50022">
    <property type="entry name" value="ISP domain"/>
    <property type="match status" value="1"/>
</dbReference>
<feature type="domain" description="Rieske" evidence="7">
    <location>
        <begin position="61"/>
        <end position="174"/>
    </location>
</feature>
<keyword evidence="9" id="KW-1185">Reference proteome</keyword>
<dbReference type="Proteomes" id="UP000621454">
    <property type="component" value="Unassembled WGS sequence"/>
</dbReference>
<dbReference type="GO" id="GO:0016705">
    <property type="term" value="F:oxidoreductase activity, acting on paired donors, with incorporation or reduction of molecular oxygen"/>
    <property type="evidence" value="ECO:0007669"/>
    <property type="project" value="UniProtKB-ARBA"/>
</dbReference>
<comment type="caution">
    <text evidence="8">The sequence shown here is derived from an EMBL/GenBank/DDBJ whole genome shotgun (WGS) entry which is preliminary data.</text>
</comment>
<dbReference type="CDD" id="cd00680">
    <property type="entry name" value="RHO_alpha_C"/>
    <property type="match status" value="1"/>
</dbReference>
<name>A0A916WPN8_9ACTN</name>
<dbReference type="PRINTS" id="PR00090">
    <property type="entry name" value="RNGDIOXGNASE"/>
</dbReference>
<reference evidence="8" key="2">
    <citation type="submission" date="2020-09" db="EMBL/GenBank/DDBJ databases">
        <authorList>
            <person name="Sun Q."/>
            <person name="Zhou Y."/>
        </authorList>
    </citation>
    <scope>NUCLEOTIDE SEQUENCE</scope>
    <source>
        <strain evidence="8">CGMCC 1.12827</strain>
    </source>
</reference>
<evidence type="ECO:0000256" key="2">
    <source>
        <dbReference type="ARBA" id="ARBA00022714"/>
    </source>
</evidence>
<keyword evidence="5" id="KW-0408">Iron</keyword>
<keyword evidence="6" id="KW-0411">Iron-sulfur</keyword>
<comment type="cofactor">
    <cofactor evidence="1">
        <name>Fe cation</name>
        <dbReference type="ChEBI" id="CHEBI:24875"/>
    </cofactor>
</comment>
<dbReference type="RefSeq" id="WP_188584741.1">
    <property type="nucleotide sequence ID" value="NZ_BMGC01000001.1"/>
</dbReference>
<gene>
    <name evidence="8" type="ORF">GCM10011489_02560</name>
</gene>
<protein>
    <recommendedName>
        <fullName evidence="7">Rieske domain-containing protein</fullName>
    </recommendedName>
</protein>
<dbReference type="SUPFAM" id="SSF55961">
    <property type="entry name" value="Bet v1-like"/>
    <property type="match status" value="1"/>
</dbReference>
<evidence type="ECO:0000313" key="8">
    <source>
        <dbReference type="EMBL" id="GGB17959.1"/>
    </source>
</evidence>
<dbReference type="Gene3D" id="2.102.10.10">
    <property type="entry name" value="Rieske [2Fe-2S] iron-sulphur domain"/>
    <property type="match status" value="1"/>
</dbReference>
<dbReference type="GO" id="GO:0004497">
    <property type="term" value="F:monooxygenase activity"/>
    <property type="evidence" value="ECO:0007669"/>
    <property type="project" value="UniProtKB-ARBA"/>
</dbReference>
<sequence length="404" mass="44701">MSTHPTADDELVEYHTTSTGNRIAQGPLTSDTSQEALIPARAYISPEAYSAEQESIFAAGWVWAGYAHWVPDPGMVHPVTIAGRPVLIVRGDDGQIRVFHNSCRHRGMALTEEPVQVTRRIQCAYHCWSYNLDGSLAMTPYFTRERKGRTGPDDRDALSLLPVASAVWAGMVFVNLAAPVDDDATAQFAEFIAPLTERWSHIDFDRIHLAAEREFDIGANWKLVVENFLDFYHLPFIHPQVGPVTASLDVDDEVLAPHIIGGRYPHGAAGKAAKTDDALPDLGQVAAELRESQDIFCLFPNALLFLESDWFQVIAFDAAGPERTIEHMAVFVDRAAGGEDHAVNRKALTDVLFGVNEQDLPILYKMQAGRHSPASDQTSLVTHWDQVTAMFQQRVAQRVGYGRA</sequence>
<proteinExistence type="predicted"/>
<keyword evidence="4" id="KW-0560">Oxidoreductase</keyword>
<evidence type="ECO:0000256" key="1">
    <source>
        <dbReference type="ARBA" id="ARBA00001962"/>
    </source>
</evidence>
<dbReference type="InterPro" id="IPR001663">
    <property type="entry name" value="Rng_hydr_dOase-A"/>
</dbReference>
<dbReference type="EMBL" id="BMGC01000001">
    <property type="protein sequence ID" value="GGB17959.1"/>
    <property type="molecule type" value="Genomic_DNA"/>
</dbReference>
<evidence type="ECO:0000256" key="6">
    <source>
        <dbReference type="ARBA" id="ARBA00023014"/>
    </source>
</evidence>
<dbReference type="PANTHER" id="PTHR43756">
    <property type="entry name" value="CHOLINE MONOOXYGENASE, CHLOROPLASTIC"/>
    <property type="match status" value="1"/>
</dbReference>
<evidence type="ECO:0000313" key="9">
    <source>
        <dbReference type="Proteomes" id="UP000621454"/>
    </source>
</evidence>
<dbReference type="InterPro" id="IPR015879">
    <property type="entry name" value="Ring_hydroxy_dOase_asu_C_dom"/>
</dbReference>
<evidence type="ECO:0000256" key="3">
    <source>
        <dbReference type="ARBA" id="ARBA00022723"/>
    </source>
</evidence>
<evidence type="ECO:0000256" key="4">
    <source>
        <dbReference type="ARBA" id="ARBA00023002"/>
    </source>
</evidence>
<evidence type="ECO:0000256" key="5">
    <source>
        <dbReference type="ARBA" id="ARBA00023004"/>
    </source>
</evidence>
<keyword evidence="2" id="KW-0001">2Fe-2S</keyword>
<keyword evidence="3" id="KW-0479">Metal-binding</keyword>